<dbReference type="PeptideAtlas" id="Q9U2L2"/>
<evidence type="ECO:0000259" key="5">
    <source>
        <dbReference type="SMART" id="SM00454"/>
    </source>
</evidence>
<dbReference type="STRING" id="6239.Y39C12A.1.1"/>
<feature type="region of interest" description="Disordered" evidence="4">
    <location>
        <begin position="319"/>
        <end position="338"/>
    </location>
</feature>
<feature type="compositionally biased region" description="Polar residues" evidence="4">
    <location>
        <begin position="322"/>
        <end position="338"/>
    </location>
</feature>
<dbReference type="FunFam" id="1.10.150.50:FF:000103">
    <property type="entry name" value="Bicaudal C, isoform B"/>
    <property type="match status" value="1"/>
</dbReference>
<keyword evidence="1" id="KW-0677">Repeat</keyword>
<dbReference type="Gene3D" id="1.25.40.20">
    <property type="entry name" value="Ankyrin repeat-containing domain"/>
    <property type="match status" value="2"/>
</dbReference>
<dbReference type="GO" id="GO:0042395">
    <property type="term" value="P:ecdysis, collagen and cuticulin-based cuticle"/>
    <property type="evidence" value="ECO:0000315"/>
    <property type="project" value="WormBase"/>
</dbReference>
<dbReference type="PhylomeDB" id="Q9U2L2"/>
<dbReference type="PANTHER" id="PTHR24201">
    <property type="entry name" value="ANK_REP_REGION DOMAIN-CONTAINING PROTEIN"/>
    <property type="match status" value="1"/>
</dbReference>
<dbReference type="PROSITE" id="PS50088">
    <property type="entry name" value="ANK_REPEAT"/>
    <property type="match status" value="3"/>
</dbReference>
<evidence type="ECO:0000256" key="1">
    <source>
        <dbReference type="ARBA" id="ARBA00022737"/>
    </source>
</evidence>
<dbReference type="Bgee" id="WBGene00012704">
    <property type="expression patterns" value="Expressed in material anatomical entity and 4 other cell types or tissues"/>
</dbReference>
<dbReference type="RefSeq" id="NP_502319.2">
    <property type="nucleotide sequence ID" value="NM_069918.4"/>
</dbReference>
<evidence type="ECO:0000256" key="4">
    <source>
        <dbReference type="SAM" id="MobiDB-lite"/>
    </source>
</evidence>
<dbReference type="PaxDb" id="6239-Y39C12A.1"/>
<dbReference type="OrthoDB" id="539213at2759"/>
<evidence type="ECO:0000313" key="8">
    <source>
        <dbReference type="WormBase" id="Y39C12A.1"/>
    </source>
</evidence>
<dbReference type="Pfam" id="PF00536">
    <property type="entry name" value="SAM_1"/>
    <property type="match status" value="1"/>
</dbReference>
<dbReference type="InterPro" id="IPR013761">
    <property type="entry name" value="SAM/pointed_sf"/>
</dbReference>
<dbReference type="WormBase" id="Y39C12A.1">
    <property type="protein sequence ID" value="CE43441"/>
    <property type="gene ID" value="WBGene00012704"/>
    <property type="gene designation" value="mlt-3"/>
</dbReference>
<organism evidence="6 7">
    <name type="scientific">Caenorhabditis elegans</name>
    <dbReference type="NCBI Taxonomy" id="6239"/>
    <lineage>
        <taxon>Eukaryota</taxon>
        <taxon>Metazoa</taxon>
        <taxon>Ecdysozoa</taxon>
        <taxon>Nematoda</taxon>
        <taxon>Chromadorea</taxon>
        <taxon>Rhabditida</taxon>
        <taxon>Rhabditina</taxon>
        <taxon>Rhabditomorpha</taxon>
        <taxon>Rhabditoidea</taxon>
        <taxon>Rhabditidae</taxon>
        <taxon>Peloderinae</taxon>
        <taxon>Caenorhabditis</taxon>
    </lineage>
</organism>
<dbReference type="Pfam" id="PF12796">
    <property type="entry name" value="Ank_2"/>
    <property type="match status" value="2"/>
</dbReference>
<dbReference type="SMR" id="Q9U2L2"/>
<dbReference type="InParanoid" id="Q9U2L2"/>
<feature type="repeat" description="ANK" evidence="3">
    <location>
        <begin position="112"/>
        <end position="144"/>
    </location>
</feature>
<accession>Q9U2L2</accession>
<dbReference type="SMART" id="SM00454">
    <property type="entry name" value="SAM"/>
    <property type="match status" value="1"/>
</dbReference>
<dbReference type="KEGG" id="cel:CELE_Y39C12A.1"/>
<dbReference type="InterPro" id="IPR001660">
    <property type="entry name" value="SAM"/>
</dbReference>
<dbReference type="AGR" id="WB:WBGene00012704"/>
<dbReference type="HOGENOM" id="CLU_763571_0_0_1"/>
<evidence type="ECO:0000313" key="7">
    <source>
        <dbReference type="Proteomes" id="UP000001940"/>
    </source>
</evidence>
<dbReference type="Gene3D" id="1.10.150.50">
    <property type="entry name" value="Transcription Factor, Ets-1"/>
    <property type="match status" value="1"/>
</dbReference>
<name>Q9U2L2_CAEEL</name>
<keyword evidence="2 3" id="KW-0040">ANK repeat</keyword>
<feature type="repeat" description="ANK" evidence="3">
    <location>
        <begin position="78"/>
        <end position="110"/>
    </location>
</feature>
<dbReference type="SMART" id="SM00248">
    <property type="entry name" value="ANK"/>
    <property type="match status" value="6"/>
</dbReference>
<dbReference type="EMBL" id="BX284604">
    <property type="protein sequence ID" value="CAB60494.2"/>
    <property type="molecule type" value="Genomic_DNA"/>
</dbReference>
<reference evidence="6 7" key="1">
    <citation type="journal article" date="1998" name="Science">
        <title>Genome sequence of the nematode C. elegans: a platform for investigating biology.</title>
        <authorList>
            <consortium name="The C. elegans sequencing consortium"/>
            <person name="Sulson J.E."/>
            <person name="Waterston R."/>
        </authorList>
    </citation>
    <scope>NUCLEOTIDE SEQUENCE [LARGE SCALE GENOMIC DNA]</scope>
    <source>
        <strain evidence="6 7">Bristol N2</strain>
    </source>
</reference>
<dbReference type="PROSITE" id="PS50297">
    <property type="entry name" value="ANK_REP_REGION"/>
    <property type="match status" value="3"/>
</dbReference>
<dbReference type="UCSC" id="Y39C12A.1">
    <property type="organism name" value="c. elegans"/>
</dbReference>
<dbReference type="SUPFAM" id="SSF47769">
    <property type="entry name" value="SAM/Pointed domain"/>
    <property type="match status" value="1"/>
</dbReference>
<proteinExistence type="evidence at protein level"/>
<evidence type="ECO:0007829" key="9">
    <source>
        <dbReference type="PeptideAtlas" id="Q9U2L2"/>
    </source>
</evidence>
<dbReference type="eggNOG" id="KOG0504">
    <property type="taxonomic scope" value="Eukaryota"/>
</dbReference>
<keyword evidence="7" id="KW-1185">Reference proteome</keyword>
<dbReference type="GeneID" id="189743"/>
<dbReference type="CTD" id="189743"/>
<sequence length="392" mass="43159">MSFRVRFSQERPGVTYVPSSRSGNTDLFNDIFSKPMPIIRNEDHVLMDACTAASIGDENKLKELMKINPNTMIMKNHDGWTPLLYAAYLGHNSVAAFLLDNGAKVDDSTESRWQTPLMMASACGNISVVRLLLGRGANPRLCDKEKRQAIHYASSCCQNVVVDTLLAAGCDPNAADSEGTTPVHEAAMAGHEITFIALLEKGGNLELKNAKGENAAALACDNNKILQLISEHQAEIAKQSSKTGNRGPRRLSELLEEMDLSRYIDQFKHENVDLEVFFELKEQDFVDMNIAYGPKKRMLDVIERYKKTGVIRSDAFDAPQGTAMSTKGSSTRESSEKTTATLKSIKELNQETKKSVMTALESLGSGQDKVRAQLISILNNVETISLKVSSHV</sequence>
<evidence type="ECO:0000256" key="2">
    <source>
        <dbReference type="ARBA" id="ARBA00023043"/>
    </source>
</evidence>
<dbReference type="InterPro" id="IPR036770">
    <property type="entry name" value="Ankyrin_rpt-contain_sf"/>
</dbReference>
<dbReference type="Proteomes" id="UP000001940">
    <property type="component" value="Chromosome IV"/>
</dbReference>
<dbReference type="FunCoup" id="Q9U2L2">
    <property type="interactions" value="759"/>
</dbReference>
<dbReference type="SUPFAM" id="SSF48403">
    <property type="entry name" value="Ankyrin repeat"/>
    <property type="match status" value="1"/>
</dbReference>
<feature type="repeat" description="ANK" evidence="3">
    <location>
        <begin position="178"/>
        <end position="210"/>
    </location>
</feature>
<evidence type="ECO:0000256" key="3">
    <source>
        <dbReference type="PROSITE-ProRule" id="PRU00023"/>
    </source>
</evidence>
<dbReference type="AlphaFoldDB" id="Q9U2L2"/>
<gene>
    <name evidence="6 8" type="primary">mlt-3</name>
    <name evidence="6" type="ORF">CELE_Y39C12A.1</name>
    <name evidence="8" type="ORF">Y39C12A.1</name>
</gene>
<dbReference type="InterPro" id="IPR050776">
    <property type="entry name" value="Ank_Repeat/CDKN_Inhibitor"/>
</dbReference>
<feature type="domain" description="SAM" evidence="5">
    <location>
        <begin position="243"/>
        <end position="308"/>
    </location>
</feature>
<keyword evidence="9" id="KW-1267">Proteomics identification</keyword>
<dbReference type="OMA" id="ELMECQQ"/>
<dbReference type="InterPro" id="IPR002110">
    <property type="entry name" value="Ankyrin_rpt"/>
</dbReference>
<dbReference type="GO" id="GO:0005929">
    <property type="term" value="C:cilium"/>
    <property type="evidence" value="ECO:0000318"/>
    <property type="project" value="GO_Central"/>
</dbReference>
<evidence type="ECO:0000313" key="6">
    <source>
        <dbReference type="EMBL" id="CAB60494.2"/>
    </source>
</evidence>
<protein>
    <submittedName>
        <fullName evidence="6">SAM domain-containing protein</fullName>
    </submittedName>
</protein>